<keyword evidence="2" id="KW-0732">Signal</keyword>
<feature type="signal peptide" evidence="2">
    <location>
        <begin position="1"/>
        <end position="20"/>
    </location>
</feature>
<dbReference type="AlphaFoldDB" id="A0A3N4K017"/>
<dbReference type="Proteomes" id="UP000276215">
    <property type="component" value="Unassembled WGS sequence"/>
</dbReference>
<accession>A0A3N4K017</accession>
<sequence>MKLTSLCLIASSTFLTTASASPHNRPRGVSEWGIGHYGGSVSEIPKNTTWSSAINNNSTSASGGDGSSSSGDNGGTGISNGSEAFNTTAAATPTESLALAALSTDVAAEPTATITSAVTVVVTEDQVTASITATPTPTPTPAGGVVKRGVHFLDRAHRGHKSARTEEEEVDVLVALLNHSFDYEHFRTGGECTPRQKGCAGNSVVECGSGGVWEVVADCDIPGLGLVLFVWRGEDFLAGYKLECCCCCFC</sequence>
<reference evidence="3 4" key="1">
    <citation type="journal article" date="2018" name="Nat. Ecol. Evol.">
        <title>Pezizomycetes genomes reveal the molecular basis of ectomycorrhizal truffle lifestyle.</title>
        <authorList>
            <person name="Murat C."/>
            <person name="Payen T."/>
            <person name="Noel B."/>
            <person name="Kuo A."/>
            <person name="Morin E."/>
            <person name="Chen J."/>
            <person name="Kohler A."/>
            <person name="Krizsan K."/>
            <person name="Balestrini R."/>
            <person name="Da Silva C."/>
            <person name="Montanini B."/>
            <person name="Hainaut M."/>
            <person name="Levati E."/>
            <person name="Barry K.W."/>
            <person name="Belfiori B."/>
            <person name="Cichocki N."/>
            <person name="Clum A."/>
            <person name="Dockter R.B."/>
            <person name="Fauchery L."/>
            <person name="Guy J."/>
            <person name="Iotti M."/>
            <person name="Le Tacon F."/>
            <person name="Lindquist E.A."/>
            <person name="Lipzen A."/>
            <person name="Malagnac F."/>
            <person name="Mello A."/>
            <person name="Molinier V."/>
            <person name="Miyauchi S."/>
            <person name="Poulain J."/>
            <person name="Riccioni C."/>
            <person name="Rubini A."/>
            <person name="Sitrit Y."/>
            <person name="Splivallo R."/>
            <person name="Traeger S."/>
            <person name="Wang M."/>
            <person name="Zifcakova L."/>
            <person name="Wipf D."/>
            <person name="Zambonelli A."/>
            <person name="Paolocci F."/>
            <person name="Nowrousian M."/>
            <person name="Ottonello S."/>
            <person name="Baldrian P."/>
            <person name="Spatafora J.W."/>
            <person name="Henrissat B."/>
            <person name="Nagy L.G."/>
            <person name="Aury J.M."/>
            <person name="Wincker P."/>
            <person name="Grigoriev I.V."/>
            <person name="Bonfante P."/>
            <person name="Martin F.M."/>
        </authorList>
    </citation>
    <scope>NUCLEOTIDE SEQUENCE [LARGE SCALE GENOMIC DNA]</scope>
    <source>
        <strain evidence="3 4">120613-1</strain>
    </source>
</reference>
<proteinExistence type="predicted"/>
<gene>
    <name evidence="3" type="ORF">L873DRAFT_1802989</name>
</gene>
<name>A0A3N4K017_9PEZI</name>
<evidence type="ECO:0000256" key="2">
    <source>
        <dbReference type="SAM" id="SignalP"/>
    </source>
</evidence>
<organism evidence="3 4">
    <name type="scientific">Choiromyces venosus 120613-1</name>
    <dbReference type="NCBI Taxonomy" id="1336337"/>
    <lineage>
        <taxon>Eukaryota</taxon>
        <taxon>Fungi</taxon>
        <taxon>Dikarya</taxon>
        <taxon>Ascomycota</taxon>
        <taxon>Pezizomycotina</taxon>
        <taxon>Pezizomycetes</taxon>
        <taxon>Pezizales</taxon>
        <taxon>Tuberaceae</taxon>
        <taxon>Choiromyces</taxon>
    </lineage>
</organism>
<dbReference type="OrthoDB" id="5409312at2759"/>
<feature type="chain" id="PRO_5018072512" evidence="2">
    <location>
        <begin position="21"/>
        <end position="250"/>
    </location>
</feature>
<protein>
    <submittedName>
        <fullName evidence="3">Uncharacterized protein</fullName>
    </submittedName>
</protein>
<dbReference type="EMBL" id="ML120371">
    <property type="protein sequence ID" value="RPB01741.1"/>
    <property type="molecule type" value="Genomic_DNA"/>
</dbReference>
<feature type="compositionally biased region" description="Low complexity" evidence="1">
    <location>
        <begin position="48"/>
        <end position="71"/>
    </location>
</feature>
<evidence type="ECO:0000313" key="4">
    <source>
        <dbReference type="Proteomes" id="UP000276215"/>
    </source>
</evidence>
<evidence type="ECO:0000313" key="3">
    <source>
        <dbReference type="EMBL" id="RPB01741.1"/>
    </source>
</evidence>
<evidence type="ECO:0000256" key="1">
    <source>
        <dbReference type="SAM" id="MobiDB-lite"/>
    </source>
</evidence>
<keyword evidence="4" id="KW-1185">Reference proteome</keyword>
<feature type="region of interest" description="Disordered" evidence="1">
    <location>
        <begin position="48"/>
        <end position="81"/>
    </location>
</feature>